<keyword evidence="1" id="KW-0547">Nucleotide-binding</keyword>
<proteinExistence type="predicted"/>
<evidence type="ECO:0000313" key="7">
    <source>
        <dbReference type="Proteomes" id="UP001232148"/>
    </source>
</evidence>
<protein>
    <recommendedName>
        <fullName evidence="5">DNA2/NAM7 helicase-like C-terminal domain-containing protein</fullName>
    </recommendedName>
</protein>
<feature type="domain" description="DNA2/NAM7 helicase-like C-terminal" evidence="5">
    <location>
        <begin position="199"/>
        <end position="288"/>
    </location>
</feature>
<dbReference type="GO" id="GO:0005524">
    <property type="term" value="F:ATP binding"/>
    <property type="evidence" value="ECO:0007669"/>
    <property type="project" value="UniProtKB-KW"/>
</dbReference>
<dbReference type="Pfam" id="PF13087">
    <property type="entry name" value="AAA_12"/>
    <property type="match status" value="1"/>
</dbReference>
<accession>A0AAD9M1Q5</accession>
<evidence type="ECO:0000256" key="4">
    <source>
        <dbReference type="ARBA" id="ARBA00022840"/>
    </source>
</evidence>
<organism evidence="6 7">
    <name type="scientific">Colletotrichum zoysiae</name>
    <dbReference type="NCBI Taxonomy" id="1216348"/>
    <lineage>
        <taxon>Eukaryota</taxon>
        <taxon>Fungi</taxon>
        <taxon>Dikarya</taxon>
        <taxon>Ascomycota</taxon>
        <taxon>Pezizomycotina</taxon>
        <taxon>Sordariomycetes</taxon>
        <taxon>Hypocreomycetidae</taxon>
        <taxon>Glomerellales</taxon>
        <taxon>Glomerellaceae</taxon>
        <taxon>Colletotrichum</taxon>
        <taxon>Colletotrichum graminicola species complex</taxon>
    </lineage>
</organism>
<dbReference type="PANTHER" id="PTHR43788:SF8">
    <property type="entry name" value="DNA-BINDING PROTEIN SMUBP-2"/>
    <property type="match status" value="1"/>
</dbReference>
<dbReference type="Proteomes" id="UP001232148">
    <property type="component" value="Unassembled WGS sequence"/>
</dbReference>
<name>A0AAD9M1Q5_9PEZI</name>
<keyword evidence="3" id="KW-0347">Helicase</keyword>
<dbReference type="EMBL" id="MU842862">
    <property type="protein sequence ID" value="KAK2029549.1"/>
    <property type="molecule type" value="Genomic_DNA"/>
</dbReference>
<keyword evidence="4" id="KW-0067">ATP-binding</keyword>
<dbReference type="Gene3D" id="3.40.50.300">
    <property type="entry name" value="P-loop containing nucleotide triphosphate hydrolases"/>
    <property type="match status" value="1"/>
</dbReference>
<evidence type="ECO:0000256" key="2">
    <source>
        <dbReference type="ARBA" id="ARBA00022801"/>
    </source>
</evidence>
<sequence>MADLTGNQASAAVPIDSVAAAANPSSPPALERNFHSRCALLVDLNGPAIAESFGSSKIKAHLSTYRVAPHNPCVSVRLRFPLGHDITFCFPRGRYTSTNEPAGTETTKRFVGAQAISAQDLLVATGYPVYRLKFTYSELCDIERSEFCIGRHLEHFIQATYQDANRPPRGKLWPLFIDCVGFFVRVDQATEHVKGTKSLDASRITILAPYAANVDFQGKMCKKPEYDILKDMPQASTIDGSQGQENDIIIVVVGTTFPYPGFGFTAVTSRLNVLFTRQRCGPVIVGDTNMKGVVDVPEGKGKGKIKESDVVKCMLVHTPTGDTAYFKPTARLKRYRHLYTNKRVARVVVRSKDRCSDEAKSKGKDNAGIGEAITGV</sequence>
<gene>
    <name evidence="6" type="ORF">LX32DRAFT_693142</name>
</gene>
<evidence type="ECO:0000256" key="3">
    <source>
        <dbReference type="ARBA" id="ARBA00022806"/>
    </source>
</evidence>
<evidence type="ECO:0000313" key="6">
    <source>
        <dbReference type="EMBL" id="KAK2029549.1"/>
    </source>
</evidence>
<dbReference type="InterPro" id="IPR041679">
    <property type="entry name" value="DNA2/NAM7-like_C"/>
</dbReference>
<evidence type="ECO:0000256" key="1">
    <source>
        <dbReference type="ARBA" id="ARBA00022741"/>
    </source>
</evidence>
<keyword evidence="2" id="KW-0378">Hydrolase</keyword>
<reference evidence="6" key="1">
    <citation type="submission" date="2021-06" db="EMBL/GenBank/DDBJ databases">
        <title>Comparative genomics, transcriptomics and evolutionary studies reveal genomic signatures of adaptation to plant cell wall in hemibiotrophic fungi.</title>
        <authorList>
            <consortium name="DOE Joint Genome Institute"/>
            <person name="Baroncelli R."/>
            <person name="Diaz J.F."/>
            <person name="Benocci T."/>
            <person name="Peng M."/>
            <person name="Battaglia E."/>
            <person name="Haridas S."/>
            <person name="Andreopoulos W."/>
            <person name="Labutti K."/>
            <person name="Pangilinan J."/>
            <person name="Floch G.L."/>
            <person name="Makela M.R."/>
            <person name="Henrissat B."/>
            <person name="Grigoriev I.V."/>
            <person name="Crouch J.A."/>
            <person name="De Vries R.P."/>
            <person name="Sukno S.A."/>
            <person name="Thon M.R."/>
        </authorList>
    </citation>
    <scope>NUCLEOTIDE SEQUENCE</scope>
    <source>
        <strain evidence="6">MAFF235873</strain>
    </source>
</reference>
<dbReference type="InterPro" id="IPR027417">
    <property type="entry name" value="P-loop_NTPase"/>
</dbReference>
<evidence type="ECO:0000259" key="5">
    <source>
        <dbReference type="Pfam" id="PF13087"/>
    </source>
</evidence>
<dbReference type="PANTHER" id="PTHR43788">
    <property type="entry name" value="DNA2/NAM7 HELICASE FAMILY MEMBER"/>
    <property type="match status" value="1"/>
</dbReference>
<dbReference type="AlphaFoldDB" id="A0AAD9M1Q5"/>
<dbReference type="InterPro" id="IPR050534">
    <property type="entry name" value="Coronavir_polyprotein_1ab"/>
</dbReference>
<dbReference type="GO" id="GO:0016787">
    <property type="term" value="F:hydrolase activity"/>
    <property type="evidence" value="ECO:0007669"/>
    <property type="project" value="UniProtKB-KW"/>
</dbReference>
<keyword evidence="7" id="KW-1185">Reference proteome</keyword>
<comment type="caution">
    <text evidence="6">The sequence shown here is derived from an EMBL/GenBank/DDBJ whole genome shotgun (WGS) entry which is preliminary data.</text>
</comment>
<dbReference type="GO" id="GO:0043139">
    <property type="term" value="F:5'-3' DNA helicase activity"/>
    <property type="evidence" value="ECO:0007669"/>
    <property type="project" value="TreeGrafter"/>
</dbReference>